<evidence type="ECO:0000256" key="5">
    <source>
        <dbReference type="ARBA" id="ARBA00022741"/>
    </source>
</evidence>
<keyword evidence="7" id="KW-1133">Transmembrane helix</keyword>
<keyword evidence="8" id="KW-0472">Membrane</keyword>
<dbReference type="AlphaFoldDB" id="A0A815SIU3"/>
<evidence type="ECO:0000313" key="11">
    <source>
        <dbReference type="EMBL" id="CAF4354935.1"/>
    </source>
</evidence>
<feature type="domain" description="ABC transporter" evidence="9">
    <location>
        <begin position="54"/>
        <end position="286"/>
    </location>
</feature>
<evidence type="ECO:0000259" key="9">
    <source>
        <dbReference type="PROSITE" id="PS50893"/>
    </source>
</evidence>
<dbReference type="GO" id="GO:0042626">
    <property type="term" value="F:ATPase-coupled transmembrane transporter activity"/>
    <property type="evidence" value="ECO:0007669"/>
    <property type="project" value="TreeGrafter"/>
</dbReference>
<gene>
    <name evidence="10" type="ORF">GPM918_LOCUS36296</name>
    <name evidence="11" type="ORF">SRO942_LOCUS37028</name>
</gene>
<evidence type="ECO:0000256" key="4">
    <source>
        <dbReference type="ARBA" id="ARBA00022737"/>
    </source>
</evidence>
<dbReference type="Gene3D" id="3.40.50.300">
    <property type="entry name" value="P-loop containing nucleotide triphosphate hydrolases"/>
    <property type="match status" value="1"/>
</dbReference>
<protein>
    <recommendedName>
        <fullName evidence="9">ABC transporter domain-containing protein</fullName>
    </recommendedName>
</protein>
<dbReference type="EMBL" id="CAJNOQ010021797">
    <property type="protein sequence ID" value="CAF1491940.1"/>
    <property type="molecule type" value="Genomic_DNA"/>
</dbReference>
<dbReference type="PROSITE" id="PS50893">
    <property type="entry name" value="ABC_TRANSPORTER_2"/>
    <property type="match status" value="1"/>
</dbReference>
<dbReference type="Pfam" id="PF00005">
    <property type="entry name" value="ABC_tran"/>
    <property type="match status" value="1"/>
</dbReference>
<dbReference type="InterPro" id="IPR003593">
    <property type="entry name" value="AAA+_ATPase"/>
</dbReference>
<keyword evidence="4" id="KW-0677">Repeat</keyword>
<evidence type="ECO:0000256" key="7">
    <source>
        <dbReference type="ARBA" id="ARBA00022989"/>
    </source>
</evidence>
<keyword evidence="12" id="KW-1185">Reference proteome</keyword>
<dbReference type="SMART" id="SM00382">
    <property type="entry name" value="AAA"/>
    <property type="match status" value="1"/>
</dbReference>
<dbReference type="PANTHER" id="PTHR24223">
    <property type="entry name" value="ATP-BINDING CASSETTE SUB-FAMILY C"/>
    <property type="match status" value="1"/>
</dbReference>
<dbReference type="GO" id="GO:0016887">
    <property type="term" value="F:ATP hydrolysis activity"/>
    <property type="evidence" value="ECO:0007669"/>
    <property type="project" value="InterPro"/>
</dbReference>
<dbReference type="InterPro" id="IPR050173">
    <property type="entry name" value="ABC_transporter_C-like"/>
</dbReference>
<dbReference type="OrthoDB" id="6500128at2759"/>
<keyword evidence="6" id="KW-0067">ATP-binding</keyword>
<dbReference type="CDD" id="cd03244">
    <property type="entry name" value="ABCC_MRP_domain2"/>
    <property type="match status" value="1"/>
</dbReference>
<dbReference type="GO" id="GO:0005524">
    <property type="term" value="F:ATP binding"/>
    <property type="evidence" value="ECO:0007669"/>
    <property type="project" value="UniProtKB-KW"/>
</dbReference>
<evidence type="ECO:0000256" key="6">
    <source>
        <dbReference type="ARBA" id="ARBA00022840"/>
    </source>
</evidence>
<dbReference type="InterPro" id="IPR027417">
    <property type="entry name" value="P-loop_NTPase"/>
</dbReference>
<dbReference type="GO" id="GO:0016020">
    <property type="term" value="C:membrane"/>
    <property type="evidence" value="ECO:0007669"/>
    <property type="project" value="TreeGrafter"/>
</dbReference>
<dbReference type="InterPro" id="IPR017871">
    <property type="entry name" value="ABC_transporter-like_CS"/>
</dbReference>
<evidence type="ECO:0000313" key="10">
    <source>
        <dbReference type="EMBL" id="CAF1491940.1"/>
    </source>
</evidence>
<dbReference type="Proteomes" id="UP000681722">
    <property type="component" value="Unassembled WGS sequence"/>
</dbReference>
<keyword evidence="2" id="KW-0813">Transport</keyword>
<evidence type="ECO:0000256" key="3">
    <source>
        <dbReference type="ARBA" id="ARBA00022692"/>
    </source>
</evidence>
<keyword evidence="3" id="KW-0812">Transmembrane</keyword>
<comment type="caution">
    <text evidence="10">The sequence shown here is derived from an EMBL/GenBank/DDBJ whole genome shotgun (WGS) entry which is preliminary data.</text>
</comment>
<dbReference type="Proteomes" id="UP000663829">
    <property type="component" value="Unassembled WGS sequence"/>
</dbReference>
<dbReference type="PROSITE" id="PS00211">
    <property type="entry name" value="ABC_TRANSPORTER_1"/>
    <property type="match status" value="1"/>
</dbReference>
<name>A0A815SIU3_9BILA</name>
<organism evidence="10 12">
    <name type="scientific">Didymodactylos carnosus</name>
    <dbReference type="NCBI Taxonomy" id="1234261"/>
    <lineage>
        <taxon>Eukaryota</taxon>
        <taxon>Metazoa</taxon>
        <taxon>Spiralia</taxon>
        <taxon>Gnathifera</taxon>
        <taxon>Rotifera</taxon>
        <taxon>Eurotatoria</taxon>
        <taxon>Bdelloidea</taxon>
        <taxon>Philodinida</taxon>
        <taxon>Philodinidae</taxon>
        <taxon>Didymodactylos</taxon>
    </lineage>
</organism>
<dbReference type="EMBL" id="CAJOBC010087293">
    <property type="protein sequence ID" value="CAF4354935.1"/>
    <property type="molecule type" value="Genomic_DNA"/>
</dbReference>
<evidence type="ECO:0000313" key="12">
    <source>
        <dbReference type="Proteomes" id="UP000663829"/>
    </source>
</evidence>
<comment type="similarity">
    <text evidence="1">Belongs to the ABC transporter superfamily. ABCC family. Conjugate transporter (TC 3.A.1.208) subfamily.</text>
</comment>
<evidence type="ECO:0000256" key="2">
    <source>
        <dbReference type="ARBA" id="ARBA00022448"/>
    </source>
</evidence>
<keyword evidence="5" id="KW-0547">Nucleotide-binding</keyword>
<dbReference type="SUPFAM" id="SSF52540">
    <property type="entry name" value="P-loop containing nucleoside triphosphate hydrolases"/>
    <property type="match status" value="1"/>
</dbReference>
<sequence length="291" mass="32866">MQLTQLICWSVRAFAELEIDVISVERIQEYSKLKSESLWEETKSLTNWPTNGEITFEQLSVRYRDGLDPVLKDISFNVQPGEKIGIVGRAGKTSLCLSLFRIIEPISGRILIDNVDISQLGLHDLRSKITIIPQDMVIFDETIRFNLDPNGIYSDEEIWNVLELSHLKRRIIQLENGLLYHLIGGGEILSAGEKQLLCFARALLRQSKIYVLDEATASIDLGTDYLIQDTIRKMLNNTTVLTIAHRLNTVLDSTKILVLSNGTIQQYDSPSKLALNSIQISELLKDVNILA</sequence>
<reference evidence="10" key="1">
    <citation type="submission" date="2021-02" db="EMBL/GenBank/DDBJ databases">
        <authorList>
            <person name="Nowell W R."/>
        </authorList>
    </citation>
    <scope>NUCLEOTIDE SEQUENCE</scope>
</reference>
<evidence type="ECO:0000256" key="1">
    <source>
        <dbReference type="ARBA" id="ARBA00009726"/>
    </source>
</evidence>
<dbReference type="InterPro" id="IPR003439">
    <property type="entry name" value="ABC_transporter-like_ATP-bd"/>
</dbReference>
<accession>A0A815SIU3</accession>
<dbReference type="FunFam" id="3.40.50.300:FF:000610">
    <property type="entry name" value="Multidrug resistance-associated ABC transporter"/>
    <property type="match status" value="1"/>
</dbReference>
<proteinExistence type="inferred from homology"/>
<evidence type="ECO:0000256" key="8">
    <source>
        <dbReference type="ARBA" id="ARBA00023136"/>
    </source>
</evidence>